<evidence type="ECO:0000313" key="2">
    <source>
        <dbReference type="Proteomes" id="UP001064933"/>
    </source>
</evidence>
<reference evidence="1" key="1">
    <citation type="submission" date="2022-10" db="EMBL/GenBank/DDBJ databases">
        <title>Characterization and whole genome sequencing of a new Roseateles species, isolated from fresh water.</title>
        <authorList>
            <person name="Guliayeva D.Y."/>
            <person name="Akhremchuk A.E."/>
            <person name="Sikolenko M.A."/>
            <person name="Valentovich L.N."/>
            <person name="Sidarenka A.V."/>
        </authorList>
    </citation>
    <scope>NUCLEOTIDE SEQUENCE</scope>
    <source>
        <strain evidence="1">BIM B-1768</strain>
    </source>
</reference>
<dbReference type="Proteomes" id="UP001064933">
    <property type="component" value="Chromosome"/>
</dbReference>
<organism evidence="1 2">
    <name type="scientific">Roseateles amylovorans</name>
    <dbReference type="NCBI Taxonomy" id="2978473"/>
    <lineage>
        <taxon>Bacteria</taxon>
        <taxon>Pseudomonadati</taxon>
        <taxon>Pseudomonadota</taxon>
        <taxon>Betaproteobacteria</taxon>
        <taxon>Burkholderiales</taxon>
        <taxon>Sphaerotilaceae</taxon>
        <taxon>Roseateles</taxon>
    </lineage>
</organism>
<proteinExistence type="predicted"/>
<protein>
    <submittedName>
        <fullName evidence="1">Uncharacterized protein</fullName>
    </submittedName>
</protein>
<keyword evidence="2" id="KW-1185">Reference proteome</keyword>
<accession>A0ABY6B4D1</accession>
<dbReference type="RefSeq" id="WP_261758183.1">
    <property type="nucleotide sequence ID" value="NZ_CP104562.2"/>
</dbReference>
<name>A0ABY6B4D1_9BURK</name>
<sequence length="74" mass="8107">MTSIAMNVFLDSSPGELVDLPHAGSGLEHPLVFNSAAQEIHRLAAEGRAVVVQQRLDRVGEDPLICDLRFRRLA</sequence>
<dbReference type="EMBL" id="CP104562">
    <property type="protein sequence ID" value="UXH78393.1"/>
    <property type="molecule type" value="Genomic_DNA"/>
</dbReference>
<gene>
    <name evidence="1" type="ORF">N4261_00150</name>
</gene>
<evidence type="ECO:0000313" key="1">
    <source>
        <dbReference type="EMBL" id="UXH78393.1"/>
    </source>
</evidence>